<dbReference type="PANTHER" id="PTHR37820:SF1">
    <property type="entry name" value="CELL DIVISION PROTEIN FTSQ"/>
    <property type="match status" value="1"/>
</dbReference>
<gene>
    <name evidence="7" type="ORF">COT27_01770</name>
</gene>
<keyword evidence="5" id="KW-0131">Cell cycle</keyword>
<organism evidence="7 8">
    <name type="scientific">Candidatus Kuenenbacteria bacterium CG08_land_8_20_14_0_20_37_23</name>
    <dbReference type="NCBI Taxonomy" id="1974617"/>
    <lineage>
        <taxon>Bacteria</taxon>
        <taxon>Candidatus Kueneniibacteriota</taxon>
    </lineage>
</organism>
<dbReference type="InterPro" id="IPR050487">
    <property type="entry name" value="FtsQ_DivIB"/>
</dbReference>
<keyword evidence="1" id="KW-1003">Cell membrane</keyword>
<evidence type="ECO:0000313" key="8">
    <source>
        <dbReference type="Proteomes" id="UP000230586"/>
    </source>
</evidence>
<evidence type="ECO:0000256" key="6">
    <source>
        <dbReference type="SAM" id="Phobius"/>
    </source>
</evidence>
<comment type="caution">
    <text evidence="7">The sequence shown here is derived from an EMBL/GenBank/DDBJ whole genome shotgun (WGS) entry which is preliminary data.</text>
</comment>
<dbReference type="GO" id="GO:0051301">
    <property type="term" value="P:cell division"/>
    <property type="evidence" value="ECO:0007669"/>
    <property type="project" value="UniProtKB-KW"/>
</dbReference>
<name>A0A2M6XST0_9BACT</name>
<dbReference type="AlphaFoldDB" id="A0A2M6XST0"/>
<proteinExistence type="predicted"/>
<dbReference type="Proteomes" id="UP000230586">
    <property type="component" value="Unassembled WGS sequence"/>
</dbReference>
<keyword evidence="3 6" id="KW-0812">Transmembrane</keyword>
<evidence type="ECO:0000256" key="5">
    <source>
        <dbReference type="ARBA" id="ARBA00023306"/>
    </source>
</evidence>
<keyword evidence="4 6" id="KW-1133">Transmembrane helix</keyword>
<feature type="transmembrane region" description="Helical" evidence="6">
    <location>
        <begin position="20"/>
        <end position="39"/>
    </location>
</feature>
<evidence type="ECO:0008006" key="9">
    <source>
        <dbReference type="Google" id="ProtNLM"/>
    </source>
</evidence>
<accession>A0A2M6XST0</accession>
<evidence type="ECO:0000256" key="2">
    <source>
        <dbReference type="ARBA" id="ARBA00022618"/>
    </source>
</evidence>
<dbReference type="GO" id="GO:0005886">
    <property type="term" value="C:plasma membrane"/>
    <property type="evidence" value="ECO:0007669"/>
    <property type="project" value="TreeGrafter"/>
</dbReference>
<evidence type="ECO:0000313" key="7">
    <source>
        <dbReference type="EMBL" id="PIU10698.1"/>
    </source>
</evidence>
<protein>
    <recommendedName>
        <fullName evidence="9">POTRA domain-containing protein</fullName>
    </recommendedName>
</protein>
<evidence type="ECO:0000256" key="4">
    <source>
        <dbReference type="ARBA" id="ARBA00022989"/>
    </source>
</evidence>
<dbReference type="PANTHER" id="PTHR37820">
    <property type="entry name" value="CELL DIVISION PROTEIN DIVIB"/>
    <property type="match status" value="1"/>
</dbReference>
<reference evidence="8" key="1">
    <citation type="submission" date="2017-09" db="EMBL/GenBank/DDBJ databases">
        <title>Depth-based differentiation of microbial function through sediment-hosted aquifers and enrichment of novel symbionts in the deep terrestrial subsurface.</title>
        <authorList>
            <person name="Probst A.J."/>
            <person name="Ladd B."/>
            <person name="Jarett J.K."/>
            <person name="Geller-Mcgrath D.E."/>
            <person name="Sieber C.M.K."/>
            <person name="Emerson J.B."/>
            <person name="Anantharaman K."/>
            <person name="Thomas B.C."/>
            <person name="Malmstrom R."/>
            <person name="Stieglmeier M."/>
            <person name="Klingl A."/>
            <person name="Woyke T."/>
            <person name="Ryan C.M."/>
            <person name="Banfield J.F."/>
        </authorList>
    </citation>
    <scope>NUCLEOTIDE SEQUENCE [LARGE SCALE GENOMIC DNA]</scope>
</reference>
<dbReference type="EMBL" id="PEXX01000034">
    <property type="protein sequence ID" value="PIU10698.1"/>
    <property type="molecule type" value="Genomic_DNA"/>
</dbReference>
<evidence type="ECO:0000256" key="1">
    <source>
        <dbReference type="ARBA" id="ARBA00022475"/>
    </source>
</evidence>
<evidence type="ECO:0000256" key="3">
    <source>
        <dbReference type="ARBA" id="ARBA00022692"/>
    </source>
</evidence>
<sequence length="259" mass="30031">MKKPSPDGFLKQHKKKIIVFFYCMAVIGLIYLFIYSPIFKINKIVVSGTNESDIISQLQIISRSEILKRKWLILPKSNYLVFSSGELKNYINANLILDELEVDKKLLHTLKIYAKEKIPALQLEDSGANYYIDKNGLVTGAIDSTAIKYDLPKISYGTSTRVTVGSIILDKSDVGFIKNVFVKISDKFRGWRIIRAVFIDKKNSQLKFYTNEGWYLILNTEALVDKQLENLDALLRQKIQDRRELEYIDLRIEDKIFYK</sequence>
<keyword evidence="2" id="KW-0132">Cell division</keyword>
<keyword evidence="6" id="KW-0472">Membrane</keyword>